<proteinExistence type="inferred from homology"/>
<comment type="function">
    <text evidence="6 9">Catalyzes cyclization of the linear tetrapyrrole, hydroxymethylbilane, to the macrocyclic uroporphyrinogen III.</text>
</comment>
<dbReference type="InterPro" id="IPR039793">
    <property type="entry name" value="UROS/Hem4"/>
</dbReference>
<accession>A0AAW9AC18</accession>
<comment type="pathway">
    <text evidence="1 9">Porphyrin-containing compound metabolism; protoporphyrin-IX biosynthesis; coproporphyrinogen-III from 5-aminolevulinate: step 3/4.</text>
</comment>
<dbReference type="Proteomes" id="UP001271648">
    <property type="component" value="Unassembled WGS sequence"/>
</dbReference>
<comment type="caution">
    <text evidence="11">The sequence shown here is derived from an EMBL/GenBank/DDBJ whole genome shotgun (WGS) entry which is preliminary data.</text>
</comment>
<dbReference type="Gene3D" id="3.40.50.10090">
    <property type="match status" value="2"/>
</dbReference>
<name>A0AAW9AC18_9BACL</name>
<evidence type="ECO:0000313" key="12">
    <source>
        <dbReference type="Proteomes" id="UP001271648"/>
    </source>
</evidence>
<dbReference type="InterPro" id="IPR003754">
    <property type="entry name" value="4pyrrol_synth_uPrphyn_synth"/>
</dbReference>
<dbReference type="GO" id="GO:0004852">
    <property type="term" value="F:uroporphyrinogen-III synthase activity"/>
    <property type="evidence" value="ECO:0007669"/>
    <property type="project" value="UniProtKB-UniRule"/>
</dbReference>
<evidence type="ECO:0000256" key="6">
    <source>
        <dbReference type="ARBA" id="ARBA00037589"/>
    </source>
</evidence>
<evidence type="ECO:0000256" key="4">
    <source>
        <dbReference type="ARBA" id="ARBA00023239"/>
    </source>
</evidence>
<keyword evidence="5 9" id="KW-0627">Porphyrin biosynthesis</keyword>
<dbReference type="AlphaFoldDB" id="A0AAW9AC18"/>
<evidence type="ECO:0000256" key="7">
    <source>
        <dbReference type="ARBA" id="ARBA00040167"/>
    </source>
</evidence>
<keyword evidence="12" id="KW-1185">Reference proteome</keyword>
<keyword evidence="4 9" id="KW-0456">Lyase</keyword>
<dbReference type="RefSeq" id="WP_283732321.1">
    <property type="nucleotide sequence ID" value="NZ_CP125968.1"/>
</dbReference>
<dbReference type="InterPro" id="IPR036108">
    <property type="entry name" value="4pyrrol_syn_uPrphyn_synt_sf"/>
</dbReference>
<evidence type="ECO:0000259" key="10">
    <source>
        <dbReference type="Pfam" id="PF02602"/>
    </source>
</evidence>
<dbReference type="SUPFAM" id="SSF69618">
    <property type="entry name" value="HemD-like"/>
    <property type="match status" value="1"/>
</dbReference>
<feature type="domain" description="Tetrapyrrole biosynthesis uroporphyrinogen III synthase" evidence="10">
    <location>
        <begin position="26"/>
        <end position="242"/>
    </location>
</feature>
<evidence type="ECO:0000256" key="5">
    <source>
        <dbReference type="ARBA" id="ARBA00023244"/>
    </source>
</evidence>
<dbReference type="GO" id="GO:0006780">
    <property type="term" value="P:uroporphyrinogen III biosynthetic process"/>
    <property type="evidence" value="ECO:0007669"/>
    <property type="project" value="UniProtKB-UniRule"/>
</dbReference>
<dbReference type="CDD" id="cd06578">
    <property type="entry name" value="HemD"/>
    <property type="match status" value="1"/>
</dbReference>
<comment type="similarity">
    <text evidence="2 9">Belongs to the uroporphyrinogen-III synthase family.</text>
</comment>
<gene>
    <name evidence="11" type="ORF">QTL97_14370</name>
</gene>
<comment type="catalytic activity">
    <reaction evidence="8 9">
        <text>hydroxymethylbilane = uroporphyrinogen III + H2O</text>
        <dbReference type="Rhea" id="RHEA:18965"/>
        <dbReference type="ChEBI" id="CHEBI:15377"/>
        <dbReference type="ChEBI" id="CHEBI:57308"/>
        <dbReference type="ChEBI" id="CHEBI:57845"/>
        <dbReference type="EC" id="4.2.1.75"/>
    </reaction>
</comment>
<sequence>MPEHGSLLGETVIFTGTLKTLEVFDLVRHYGGVPVSIPLIQVNEVEEQTDETKMKNCANFDWLIFTSQNAVRAFQSKMERFAISVNEIPSKIAAVGTRTAAALEKIGFSVEFIPSVFSADVFVKQFKPTNGELNVLFLKGTLAGSIIREELPFEVKEWTVYETGAKRDSIDSLVDLLKNKRNCSVLFASPSAVRVFKEDAVPIIGWEGYTIGAIGHITERALIEAGATVDVKPEIYTLKELVKSLSKRKDEFR</sequence>
<evidence type="ECO:0000256" key="8">
    <source>
        <dbReference type="ARBA" id="ARBA00048617"/>
    </source>
</evidence>
<dbReference type="PANTHER" id="PTHR38042">
    <property type="entry name" value="UROPORPHYRINOGEN-III SYNTHASE, CHLOROPLASTIC"/>
    <property type="match status" value="1"/>
</dbReference>
<dbReference type="PANTHER" id="PTHR38042:SF1">
    <property type="entry name" value="UROPORPHYRINOGEN-III SYNTHASE, CHLOROPLASTIC"/>
    <property type="match status" value="1"/>
</dbReference>
<dbReference type="EMBL" id="JAUBDJ010000010">
    <property type="protein sequence ID" value="MDW0118118.1"/>
    <property type="molecule type" value="Genomic_DNA"/>
</dbReference>
<evidence type="ECO:0000313" key="11">
    <source>
        <dbReference type="EMBL" id="MDW0118118.1"/>
    </source>
</evidence>
<organism evidence="11 12">
    <name type="scientific">Sporosarcina thermotolerans</name>
    <dbReference type="NCBI Taxonomy" id="633404"/>
    <lineage>
        <taxon>Bacteria</taxon>
        <taxon>Bacillati</taxon>
        <taxon>Bacillota</taxon>
        <taxon>Bacilli</taxon>
        <taxon>Bacillales</taxon>
        <taxon>Caryophanaceae</taxon>
        <taxon>Sporosarcina</taxon>
    </lineage>
</organism>
<dbReference type="GO" id="GO:0006782">
    <property type="term" value="P:protoporphyrinogen IX biosynthetic process"/>
    <property type="evidence" value="ECO:0007669"/>
    <property type="project" value="UniProtKB-UniRule"/>
</dbReference>
<evidence type="ECO:0000256" key="2">
    <source>
        <dbReference type="ARBA" id="ARBA00008133"/>
    </source>
</evidence>
<evidence type="ECO:0000256" key="3">
    <source>
        <dbReference type="ARBA" id="ARBA00013109"/>
    </source>
</evidence>
<evidence type="ECO:0000256" key="1">
    <source>
        <dbReference type="ARBA" id="ARBA00004772"/>
    </source>
</evidence>
<dbReference type="Pfam" id="PF02602">
    <property type="entry name" value="HEM4"/>
    <property type="match status" value="1"/>
</dbReference>
<evidence type="ECO:0000256" key="9">
    <source>
        <dbReference type="RuleBase" id="RU366031"/>
    </source>
</evidence>
<reference evidence="11 12" key="1">
    <citation type="submission" date="2023-06" db="EMBL/GenBank/DDBJ databases">
        <title>Sporosarcina sp. nov., isolated from Korean traditional fermented seafood 'Jeotgal'.</title>
        <authorList>
            <person name="Yang A.I."/>
            <person name="Shin N.-R."/>
        </authorList>
    </citation>
    <scope>NUCLEOTIDE SEQUENCE [LARGE SCALE GENOMIC DNA]</scope>
    <source>
        <strain evidence="11 12">KCTC43456</strain>
    </source>
</reference>
<protein>
    <recommendedName>
        <fullName evidence="7 9">Uroporphyrinogen-III synthase</fullName>
        <ecNumber evidence="3 9">4.2.1.75</ecNumber>
    </recommendedName>
</protein>
<dbReference type="EC" id="4.2.1.75" evidence="3 9"/>